<gene>
    <name evidence="2" type="ORF">PLXY2_LOCUS15545</name>
</gene>
<evidence type="ECO:0000313" key="2">
    <source>
        <dbReference type="EMBL" id="CAG9137294.1"/>
    </source>
</evidence>
<organism evidence="2 3">
    <name type="scientific">Plutella xylostella</name>
    <name type="common">Diamondback moth</name>
    <name type="synonym">Plutella maculipennis</name>
    <dbReference type="NCBI Taxonomy" id="51655"/>
    <lineage>
        <taxon>Eukaryota</taxon>
        <taxon>Metazoa</taxon>
        <taxon>Ecdysozoa</taxon>
        <taxon>Arthropoda</taxon>
        <taxon>Hexapoda</taxon>
        <taxon>Insecta</taxon>
        <taxon>Pterygota</taxon>
        <taxon>Neoptera</taxon>
        <taxon>Endopterygota</taxon>
        <taxon>Lepidoptera</taxon>
        <taxon>Glossata</taxon>
        <taxon>Ditrysia</taxon>
        <taxon>Yponomeutoidea</taxon>
        <taxon>Plutellidae</taxon>
        <taxon>Plutella</taxon>
    </lineage>
</organism>
<evidence type="ECO:0000313" key="3">
    <source>
        <dbReference type="Proteomes" id="UP000653454"/>
    </source>
</evidence>
<comment type="caution">
    <text evidence="2">The sequence shown here is derived from an EMBL/GenBank/DDBJ whole genome shotgun (WGS) entry which is preliminary data.</text>
</comment>
<dbReference type="EMBL" id="CAJHNJ030000203">
    <property type="protein sequence ID" value="CAG9137294.1"/>
    <property type="molecule type" value="Genomic_DNA"/>
</dbReference>
<accession>A0A8S4GBL6</accession>
<sequence>MEPGEPRAAPEPGVQHCDSTRRPRRTTSLGRARVSVFMDKMLEFYTNITPGLMPESGNQPPLNYSGRTELSASIKRRRLWRSARAAARRSRTATSCAWRAVLARALPQLLRLRLPSSPHLLHQKLQTILQTRLR</sequence>
<protein>
    <submittedName>
        <fullName evidence="2">(diamondback moth) hypothetical protein</fullName>
    </submittedName>
</protein>
<evidence type="ECO:0000256" key="1">
    <source>
        <dbReference type="SAM" id="MobiDB-lite"/>
    </source>
</evidence>
<reference evidence="2" key="1">
    <citation type="submission" date="2020-11" db="EMBL/GenBank/DDBJ databases">
        <authorList>
            <person name="Whiteford S."/>
        </authorList>
    </citation>
    <scope>NUCLEOTIDE SEQUENCE</scope>
</reference>
<feature type="region of interest" description="Disordered" evidence="1">
    <location>
        <begin position="1"/>
        <end position="31"/>
    </location>
</feature>
<name>A0A8S4GBL6_PLUXY</name>
<proteinExistence type="predicted"/>
<dbReference type="Proteomes" id="UP000653454">
    <property type="component" value="Unassembled WGS sequence"/>
</dbReference>
<keyword evidence="3" id="KW-1185">Reference proteome</keyword>
<dbReference type="AlphaFoldDB" id="A0A8S4GBL6"/>
<feature type="compositionally biased region" description="Low complexity" evidence="1">
    <location>
        <begin position="1"/>
        <end position="13"/>
    </location>
</feature>